<dbReference type="eggNOG" id="COG2508">
    <property type="taxonomic scope" value="Bacteria"/>
</dbReference>
<gene>
    <name evidence="5" type="ordered locus">Caci_5004</name>
</gene>
<evidence type="ECO:0000313" key="6">
    <source>
        <dbReference type="Proteomes" id="UP000000851"/>
    </source>
</evidence>
<dbReference type="Pfam" id="PF13556">
    <property type="entry name" value="HTH_30"/>
    <property type="match status" value="1"/>
</dbReference>
<protein>
    <submittedName>
        <fullName evidence="5">Putative transcriptional regulator, PucR family</fullName>
    </submittedName>
</protein>
<sequence>MAAAHSPEVEAEARALVARFAERLDELADLMAAHILAESAVLRSLVAEHELRVTCAQNINQLLTMLGGRPPAGSAPADAGRAGVRDGVPMSALFDAYQIGATFLWEELAETGAHGEWSAAAVILLATKSWRHLHEFTTAMSESYRAELETRVRKQVRRRSALVQALLEGSLAEPELWEAADLLRLPHRGPYVVIAARVAGIAESALPTIEQTLDALGIGSAWQLTHDLEVGVASLPRPGDQFDRLIEKLDADGASRVGVSPLYEDLAATSQAVRLARIALRGAANPGRVVVFGRDPLSVAAASAPDVMARLARTILAGLDGMPPEDRLILLDTFGAWLDGAGSAEEAARRLHVHPNTVRYRLRRLEERTGRALSDPRHVAELSLAFEVKRGWESGAAVAESHSG</sequence>
<dbReference type="PANTHER" id="PTHR33744">
    <property type="entry name" value="CARBOHYDRATE DIACID REGULATOR"/>
    <property type="match status" value="1"/>
</dbReference>
<dbReference type="EMBL" id="CP001700">
    <property type="protein sequence ID" value="ACU73864.1"/>
    <property type="molecule type" value="Genomic_DNA"/>
</dbReference>
<evidence type="ECO:0000313" key="5">
    <source>
        <dbReference type="EMBL" id="ACU73864.1"/>
    </source>
</evidence>
<dbReference type="Pfam" id="PF17853">
    <property type="entry name" value="GGDEF_2"/>
    <property type="match status" value="1"/>
</dbReference>
<evidence type="ECO:0000256" key="1">
    <source>
        <dbReference type="ARBA" id="ARBA00006754"/>
    </source>
</evidence>
<dbReference type="InterPro" id="IPR042070">
    <property type="entry name" value="PucR_C-HTH_sf"/>
</dbReference>
<dbReference type="Pfam" id="PF14361">
    <property type="entry name" value="RsbRD_N"/>
    <property type="match status" value="1"/>
</dbReference>
<evidence type="ECO:0000259" key="4">
    <source>
        <dbReference type="Pfam" id="PF17853"/>
    </source>
</evidence>
<dbReference type="PANTHER" id="PTHR33744:SF1">
    <property type="entry name" value="DNA-BINDING TRANSCRIPTIONAL ACTIVATOR ADER"/>
    <property type="match status" value="1"/>
</dbReference>
<dbReference type="OrthoDB" id="3196285at2"/>
<evidence type="ECO:0000259" key="2">
    <source>
        <dbReference type="Pfam" id="PF13556"/>
    </source>
</evidence>
<reference evidence="5 6" key="1">
    <citation type="journal article" date="2009" name="Stand. Genomic Sci.">
        <title>Complete genome sequence of Catenulispora acidiphila type strain (ID 139908).</title>
        <authorList>
            <person name="Copeland A."/>
            <person name="Lapidus A."/>
            <person name="Glavina Del Rio T."/>
            <person name="Nolan M."/>
            <person name="Lucas S."/>
            <person name="Chen F."/>
            <person name="Tice H."/>
            <person name="Cheng J.F."/>
            <person name="Bruce D."/>
            <person name="Goodwin L."/>
            <person name="Pitluck S."/>
            <person name="Mikhailova N."/>
            <person name="Pati A."/>
            <person name="Ivanova N."/>
            <person name="Mavromatis K."/>
            <person name="Chen A."/>
            <person name="Palaniappan K."/>
            <person name="Chain P."/>
            <person name="Land M."/>
            <person name="Hauser L."/>
            <person name="Chang Y.J."/>
            <person name="Jeffries C.D."/>
            <person name="Chertkov O."/>
            <person name="Brettin T."/>
            <person name="Detter J.C."/>
            <person name="Han C."/>
            <person name="Ali Z."/>
            <person name="Tindall B.J."/>
            <person name="Goker M."/>
            <person name="Bristow J."/>
            <person name="Eisen J.A."/>
            <person name="Markowitz V."/>
            <person name="Hugenholtz P."/>
            <person name="Kyrpides N.C."/>
            <person name="Klenk H.P."/>
        </authorList>
    </citation>
    <scope>NUCLEOTIDE SEQUENCE [LARGE SCALE GENOMIC DNA]</scope>
    <source>
        <strain evidence="6">DSM 44928 / JCM 14897 / NBRC 102108 / NRRL B-24433 / ID139908</strain>
    </source>
</reference>
<name>C7Q3C8_CATAD</name>
<feature type="domain" description="CdaR GGDEF-like" evidence="4">
    <location>
        <begin position="169"/>
        <end position="281"/>
    </location>
</feature>
<feature type="domain" description="PucR C-terminal helix-turn-helix" evidence="2">
    <location>
        <begin position="330"/>
        <end position="387"/>
    </location>
</feature>
<evidence type="ECO:0000259" key="3">
    <source>
        <dbReference type="Pfam" id="PF14361"/>
    </source>
</evidence>
<dbReference type="InParanoid" id="C7Q3C8"/>
<dbReference type="InterPro" id="IPR041522">
    <property type="entry name" value="CdaR_GGDEF"/>
</dbReference>
<feature type="domain" description="RsbT co-antagonist protein RsbRD N-terminal" evidence="3">
    <location>
        <begin position="25"/>
        <end position="159"/>
    </location>
</feature>
<comment type="similarity">
    <text evidence="1">Belongs to the CdaR family.</text>
</comment>
<proteinExistence type="inferred from homology"/>
<dbReference type="Proteomes" id="UP000000851">
    <property type="component" value="Chromosome"/>
</dbReference>
<dbReference type="InterPro" id="IPR025736">
    <property type="entry name" value="PucR_C-HTH_dom"/>
</dbReference>
<dbReference type="HOGENOM" id="CLU_041278_0_0_11"/>
<organism evidence="5 6">
    <name type="scientific">Catenulispora acidiphila (strain DSM 44928 / JCM 14897 / NBRC 102108 / NRRL B-24433 / ID139908)</name>
    <dbReference type="NCBI Taxonomy" id="479433"/>
    <lineage>
        <taxon>Bacteria</taxon>
        <taxon>Bacillati</taxon>
        <taxon>Actinomycetota</taxon>
        <taxon>Actinomycetes</taxon>
        <taxon>Catenulisporales</taxon>
        <taxon>Catenulisporaceae</taxon>
        <taxon>Catenulispora</taxon>
    </lineage>
</organism>
<dbReference type="AlphaFoldDB" id="C7Q3C8"/>
<dbReference type="InterPro" id="IPR025751">
    <property type="entry name" value="RsbRD_N_dom"/>
</dbReference>
<dbReference type="Gene3D" id="1.10.10.2840">
    <property type="entry name" value="PucR C-terminal helix-turn-helix domain"/>
    <property type="match status" value="1"/>
</dbReference>
<dbReference type="RefSeq" id="WP_015793593.1">
    <property type="nucleotide sequence ID" value="NC_013131.1"/>
</dbReference>
<accession>C7Q3C8</accession>
<keyword evidence="6" id="KW-1185">Reference proteome</keyword>
<dbReference type="InterPro" id="IPR051448">
    <property type="entry name" value="CdaR-like_regulators"/>
</dbReference>
<dbReference type="KEGG" id="cai:Caci_5004"/>
<dbReference type="STRING" id="479433.Caci_5004"/>